<accession>A0A6J7KI63</accession>
<feature type="transmembrane region" description="Helical" evidence="1">
    <location>
        <begin position="218"/>
        <end position="238"/>
    </location>
</feature>
<feature type="transmembrane region" description="Helical" evidence="1">
    <location>
        <begin position="332"/>
        <end position="349"/>
    </location>
</feature>
<organism evidence="2">
    <name type="scientific">freshwater metagenome</name>
    <dbReference type="NCBI Taxonomy" id="449393"/>
    <lineage>
        <taxon>unclassified sequences</taxon>
        <taxon>metagenomes</taxon>
        <taxon>ecological metagenomes</taxon>
    </lineage>
</organism>
<dbReference type="EMBL" id="CAFBNL010000050">
    <property type="protein sequence ID" value="CAB4955171.1"/>
    <property type="molecule type" value="Genomic_DNA"/>
</dbReference>
<feature type="transmembrane region" description="Helical" evidence="1">
    <location>
        <begin position="94"/>
        <end position="113"/>
    </location>
</feature>
<evidence type="ECO:0000256" key="1">
    <source>
        <dbReference type="SAM" id="Phobius"/>
    </source>
</evidence>
<keyword evidence="1" id="KW-0472">Membrane</keyword>
<proteinExistence type="predicted"/>
<feature type="transmembrane region" description="Helical" evidence="1">
    <location>
        <begin position="284"/>
        <end position="302"/>
    </location>
</feature>
<keyword evidence="1" id="KW-1133">Transmembrane helix</keyword>
<sequence>MIALRRFAREDLSVALAPWIASRAIVLLALAAARFIFGEIGTAPRPPALSQGLFAWDAAFYRDIAAGGYNAVAHSGLRFFAGLPLMARFLGAPIGQVGPVLIIIVNIASLLYAGILNRLVIEETGDLGLATRSVWLGLLAPPALVFVFGYAEALLALCAVLIFLNARNARWGWVILAGFFAGVVRPTGVLLLLPIAVFVWQSLRAEKPQGANSKKSSLALGALGVASPVLGICSYLAWSKSAGYGFWEPLQIQSSSNLRGGFVWPWTSINGAIDSLSSGDRLGSGLHAVWAFVAVICIIAAARRLSAPYTLWAAASIAIALCAPNLDSFERYALVTFPVVIGAGVLTSRPKDLFRGVVAISSAGLFGSSILVFFGRLVP</sequence>
<feature type="transmembrane region" description="Helical" evidence="1">
    <location>
        <begin position="134"/>
        <end position="164"/>
    </location>
</feature>
<feature type="transmembrane region" description="Helical" evidence="1">
    <location>
        <begin position="12"/>
        <end position="37"/>
    </location>
</feature>
<feature type="transmembrane region" description="Helical" evidence="1">
    <location>
        <begin position="170"/>
        <end position="197"/>
    </location>
</feature>
<dbReference type="AlphaFoldDB" id="A0A6J7KI63"/>
<evidence type="ECO:0000313" key="2">
    <source>
        <dbReference type="EMBL" id="CAB4955171.1"/>
    </source>
</evidence>
<feature type="transmembrane region" description="Helical" evidence="1">
    <location>
        <begin position="356"/>
        <end position="378"/>
    </location>
</feature>
<keyword evidence="1" id="KW-0812">Transmembrane</keyword>
<protein>
    <submittedName>
        <fullName evidence="2">Unannotated protein</fullName>
    </submittedName>
</protein>
<reference evidence="2" key="1">
    <citation type="submission" date="2020-05" db="EMBL/GenBank/DDBJ databases">
        <authorList>
            <person name="Chiriac C."/>
            <person name="Salcher M."/>
            <person name="Ghai R."/>
            <person name="Kavagutti S V."/>
        </authorList>
    </citation>
    <scope>NUCLEOTIDE SEQUENCE</scope>
</reference>
<gene>
    <name evidence="2" type="ORF">UFOPK3789_00938</name>
</gene>
<name>A0A6J7KI63_9ZZZZ</name>